<reference evidence="7" key="1">
    <citation type="submission" date="2020-02" db="EMBL/GenBank/DDBJ databases">
        <title>Bird 10,000 Genomes (B10K) Project - Family phase.</title>
        <authorList>
            <person name="Zhang G."/>
        </authorList>
    </citation>
    <scope>NUCLEOTIDE SEQUENCE</scope>
    <source>
        <strain evidence="7">B10K-DU-023-52</strain>
        <tissue evidence="7">Mixed tissue sample</tissue>
    </source>
</reference>
<feature type="domain" description="C2H2-type" evidence="6">
    <location>
        <begin position="36"/>
        <end position="58"/>
    </location>
</feature>
<evidence type="ECO:0000313" key="8">
    <source>
        <dbReference type="Proteomes" id="UP000618746"/>
    </source>
</evidence>
<dbReference type="FunFam" id="3.30.160.60:FF:001968">
    <property type="entry name" value="chorion transcription factor Cf2 isoform X3"/>
    <property type="match status" value="1"/>
</dbReference>
<dbReference type="PANTHER" id="PTHR24379">
    <property type="entry name" value="KRAB AND ZINC FINGER DOMAIN-CONTAINING"/>
    <property type="match status" value="1"/>
</dbReference>
<keyword evidence="8" id="KW-1185">Reference proteome</keyword>
<keyword evidence="2" id="KW-0677">Repeat</keyword>
<evidence type="ECO:0000256" key="5">
    <source>
        <dbReference type="PROSITE-ProRule" id="PRU00042"/>
    </source>
</evidence>
<dbReference type="GO" id="GO:0008270">
    <property type="term" value="F:zinc ion binding"/>
    <property type="evidence" value="ECO:0007669"/>
    <property type="project" value="UniProtKB-KW"/>
</dbReference>
<dbReference type="FunFam" id="3.30.160.60:FF:000446">
    <property type="entry name" value="Zinc finger protein"/>
    <property type="match status" value="1"/>
</dbReference>
<organism evidence="7 8">
    <name type="scientific">Spizella passerina</name>
    <name type="common">Chipping sparrow</name>
    <dbReference type="NCBI Taxonomy" id="40210"/>
    <lineage>
        <taxon>Eukaryota</taxon>
        <taxon>Metazoa</taxon>
        <taxon>Chordata</taxon>
        <taxon>Craniata</taxon>
        <taxon>Vertebrata</taxon>
        <taxon>Euteleostomi</taxon>
        <taxon>Archelosauria</taxon>
        <taxon>Archosauria</taxon>
        <taxon>Dinosauria</taxon>
        <taxon>Saurischia</taxon>
        <taxon>Theropoda</taxon>
        <taxon>Coelurosauria</taxon>
        <taxon>Aves</taxon>
        <taxon>Neognathae</taxon>
        <taxon>Neoaves</taxon>
        <taxon>Telluraves</taxon>
        <taxon>Australaves</taxon>
        <taxon>Passeriformes</taxon>
        <taxon>Passerellidae</taxon>
        <taxon>Spizella</taxon>
    </lineage>
</organism>
<evidence type="ECO:0000256" key="3">
    <source>
        <dbReference type="ARBA" id="ARBA00022771"/>
    </source>
</evidence>
<dbReference type="EMBL" id="WBNQ01448623">
    <property type="protein sequence ID" value="NXX72276.1"/>
    <property type="molecule type" value="Genomic_DNA"/>
</dbReference>
<dbReference type="PROSITE" id="PS00028">
    <property type="entry name" value="ZINC_FINGER_C2H2_1"/>
    <property type="match status" value="1"/>
</dbReference>
<evidence type="ECO:0000256" key="2">
    <source>
        <dbReference type="ARBA" id="ARBA00022737"/>
    </source>
</evidence>
<dbReference type="PROSITE" id="PS50157">
    <property type="entry name" value="ZINC_FINGER_C2H2_2"/>
    <property type="match status" value="2"/>
</dbReference>
<keyword evidence="4" id="KW-0862">Zinc</keyword>
<sequence>APGLSFTCWRCRAPFPCAAALREHLGSAPGCQPRPHRCRSCPKRFASARSLRKHRRTHLDGALRCPDCGKTLTSAASLVTHRRIHT</sequence>
<proteinExistence type="predicted"/>
<keyword evidence="1" id="KW-0479">Metal-binding</keyword>
<evidence type="ECO:0000256" key="4">
    <source>
        <dbReference type="ARBA" id="ARBA00022833"/>
    </source>
</evidence>
<evidence type="ECO:0000313" key="7">
    <source>
        <dbReference type="EMBL" id="NXX72276.1"/>
    </source>
</evidence>
<accession>A0A852K267</accession>
<evidence type="ECO:0000259" key="6">
    <source>
        <dbReference type="PROSITE" id="PS50157"/>
    </source>
</evidence>
<name>A0A852K267_SPIPA</name>
<dbReference type="InterPro" id="IPR013087">
    <property type="entry name" value="Znf_C2H2_type"/>
</dbReference>
<feature type="non-terminal residue" evidence="7">
    <location>
        <position position="86"/>
    </location>
</feature>
<dbReference type="Pfam" id="PF13912">
    <property type="entry name" value="zf-C2H2_6"/>
    <property type="match status" value="1"/>
</dbReference>
<dbReference type="PANTHER" id="PTHR24379:SF121">
    <property type="entry name" value="C2H2-TYPE DOMAIN-CONTAINING PROTEIN"/>
    <property type="match status" value="1"/>
</dbReference>
<dbReference type="AlphaFoldDB" id="A0A852K267"/>
<dbReference type="Pfam" id="PF00096">
    <property type="entry name" value="zf-C2H2"/>
    <property type="match status" value="1"/>
</dbReference>
<dbReference type="InterPro" id="IPR036236">
    <property type="entry name" value="Znf_C2H2_sf"/>
</dbReference>
<evidence type="ECO:0000256" key="1">
    <source>
        <dbReference type="ARBA" id="ARBA00022723"/>
    </source>
</evidence>
<feature type="non-terminal residue" evidence="7">
    <location>
        <position position="1"/>
    </location>
</feature>
<dbReference type="SUPFAM" id="SSF57667">
    <property type="entry name" value="beta-beta-alpha zinc fingers"/>
    <property type="match status" value="1"/>
</dbReference>
<protein>
    <submittedName>
        <fullName evidence="7">ZN699 protein</fullName>
    </submittedName>
</protein>
<comment type="caution">
    <text evidence="7">The sequence shown here is derived from an EMBL/GenBank/DDBJ whole genome shotgun (WGS) entry which is preliminary data.</text>
</comment>
<dbReference type="SMART" id="SM00355">
    <property type="entry name" value="ZnF_C2H2"/>
    <property type="match status" value="3"/>
</dbReference>
<keyword evidence="3 5" id="KW-0863">Zinc-finger</keyword>
<feature type="domain" description="C2H2-type" evidence="6">
    <location>
        <begin position="63"/>
        <end position="86"/>
    </location>
</feature>
<gene>
    <name evidence="7" type="primary">Znf699</name>
    <name evidence="7" type="ORF">SPIPAS_R05810</name>
</gene>
<dbReference type="OrthoDB" id="6077919at2759"/>
<dbReference type="Proteomes" id="UP000618746">
    <property type="component" value="Unassembled WGS sequence"/>
</dbReference>
<dbReference type="Gene3D" id="3.30.160.60">
    <property type="entry name" value="Classic Zinc Finger"/>
    <property type="match status" value="2"/>
</dbReference>